<evidence type="ECO:0000259" key="2">
    <source>
        <dbReference type="PROSITE" id="PS50173"/>
    </source>
</evidence>
<feature type="region of interest" description="Disordered" evidence="1">
    <location>
        <begin position="552"/>
        <end position="571"/>
    </location>
</feature>
<sequence>MPLPAPKTERIILHLDYDCFYASVIENQYPELKGKPLGVQQKQIIVTCNYEARRRGLRKLQLISEAKKTCPEVIIVLGEDLTQFRDVSKELYNLVRINYSWNGQVERLGLDEVFIDATDIVDYNLELLNETNLQSSFFHLSKTDPTHGFSYDASTLSGESFPAKPASSTSYSQLADSNDKRLMLRLQLGSHLVQHIRQHLEQNGYTCTAGISTSKLLSKLAGNIHKPRDQTTLLPPYVAHDGSLSSVTQFMDPHEIGKVPGIGFKMAHKLREHVRQKNFDVIDWTIEASDQVLVRELRSMPGVNEATLERLLTGPGAPKGVGGLVWRLIHGVDESEVSQARVVPTQISIEDSYRQLNTLERAIEEMVKLSSSLIQRMRTDLLETMEEESGTAETTTSVSWLAKPKTLRLSTRPRAVIDGSRPKSFGRISRSTGVPNFIFDASESIDDLADRLVGENILPMFRELHPQKKGWDLSLINVAVANMQLGAGEGKAAAGRDISKMFKNQDAVLSAFRIDETLEAQEFPEDNNELPNIPSLPHDGSEDAIPLSQSSEVFDDWNSDGDGSESESMERCLDCGSLMPAWVMDSHRRYHQEDGKSSQ</sequence>
<dbReference type="Proteomes" id="UP000799302">
    <property type="component" value="Unassembled WGS sequence"/>
</dbReference>
<dbReference type="GO" id="GO:0070987">
    <property type="term" value="P:error-free translesion synthesis"/>
    <property type="evidence" value="ECO:0007669"/>
    <property type="project" value="UniProtKB-ARBA"/>
</dbReference>
<organism evidence="3 4">
    <name type="scientific">Microthyrium microscopicum</name>
    <dbReference type="NCBI Taxonomy" id="703497"/>
    <lineage>
        <taxon>Eukaryota</taxon>
        <taxon>Fungi</taxon>
        <taxon>Dikarya</taxon>
        <taxon>Ascomycota</taxon>
        <taxon>Pezizomycotina</taxon>
        <taxon>Dothideomycetes</taxon>
        <taxon>Dothideomycetes incertae sedis</taxon>
        <taxon>Microthyriales</taxon>
        <taxon>Microthyriaceae</taxon>
        <taxon>Microthyrium</taxon>
    </lineage>
</organism>
<evidence type="ECO:0000313" key="4">
    <source>
        <dbReference type="Proteomes" id="UP000799302"/>
    </source>
</evidence>
<accession>A0A6A6U5A6</accession>
<dbReference type="Gene3D" id="3.40.1170.60">
    <property type="match status" value="1"/>
</dbReference>
<dbReference type="FunFam" id="3.40.1170.60:FF:000006">
    <property type="entry name" value="DNA polymerase iota"/>
    <property type="match status" value="1"/>
</dbReference>
<dbReference type="AlphaFoldDB" id="A0A6A6U5A6"/>
<dbReference type="PANTHER" id="PTHR46404:SF1">
    <property type="entry name" value="DNA POLYMERASE IOTA"/>
    <property type="match status" value="1"/>
</dbReference>
<dbReference type="GO" id="GO:0003684">
    <property type="term" value="F:damaged DNA binding"/>
    <property type="evidence" value="ECO:0007669"/>
    <property type="project" value="InterPro"/>
</dbReference>
<dbReference type="Gene3D" id="3.30.1490.100">
    <property type="entry name" value="DNA polymerase, Y-family, little finger domain"/>
    <property type="match status" value="1"/>
</dbReference>
<feature type="region of interest" description="Disordered" evidence="1">
    <location>
        <begin position="521"/>
        <end position="546"/>
    </location>
</feature>
<evidence type="ECO:0000313" key="3">
    <source>
        <dbReference type="EMBL" id="KAF2666761.1"/>
    </source>
</evidence>
<dbReference type="Gene3D" id="3.30.70.270">
    <property type="match status" value="1"/>
</dbReference>
<dbReference type="InterPro" id="IPR036775">
    <property type="entry name" value="DNA_pol_Y-fam_lit_finger_sf"/>
</dbReference>
<dbReference type="OrthoDB" id="447129at2759"/>
<dbReference type="InterPro" id="IPR001126">
    <property type="entry name" value="UmuC"/>
</dbReference>
<protein>
    <submittedName>
        <fullName evidence="3">DNA/RNA polymerase</fullName>
    </submittedName>
</protein>
<dbReference type="GO" id="GO:0003887">
    <property type="term" value="F:DNA-directed DNA polymerase activity"/>
    <property type="evidence" value="ECO:0007669"/>
    <property type="project" value="TreeGrafter"/>
</dbReference>
<evidence type="ECO:0000256" key="1">
    <source>
        <dbReference type="SAM" id="MobiDB-lite"/>
    </source>
</evidence>
<dbReference type="PANTHER" id="PTHR46404">
    <property type="entry name" value="DNA POLYMERASE IOTA"/>
    <property type="match status" value="1"/>
</dbReference>
<dbReference type="InterPro" id="IPR043502">
    <property type="entry name" value="DNA/RNA_pol_sf"/>
</dbReference>
<proteinExistence type="predicted"/>
<dbReference type="InterPro" id="IPR043128">
    <property type="entry name" value="Rev_trsase/Diguanyl_cyclase"/>
</dbReference>
<keyword evidence="4" id="KW-1185">Reference proteome</keyword>
<feature type="domain" description="UmuC" evidence="2">
    <location>
        <begin position="12"/>
        <end position="263"/>
    </location>
</feature>
<dbReference type="Pfam" id="PF00817">
    <property type="entry name" value="IMS"/>
    <property type="match status" value="1"/>
</dbReference>
<feature type="compositionally biased region" description="Acidic residues" evidence="1">
    <location>
        <begin position="553"/>
        <end position="567"/>
    </location>
</feature>
<dbReference type="PROSITE" id="PS50173">
    <property type="entry name" value="UMUC"/>
    <property type="match status" value="1"/>
</dbReference>
<gene>
    <name evidence="3" type="ORF">BT63DRAFT_318021</name>
</gene>
<name>A0A6A6U5A6_9PEZI</name>
<dbReference type="SUPFAM" id="SSF56672">
    <property type="entry name" value="DNA/RNA polymerases"/>
    <property type="match status" value="1"/>
</dbReference>
<reference evidence="3" key="1">
    <citation type="journal article" date="2020" name="Stud. Mycol.">
        <title>101 Dothideomycetes genomes: a test case for predicting lifestyles and emergence of pathogens.</title>
        <authorList>
            <person name="Haridas S."/>
            <person name="Albert R."/>
            <person name="Binder M."/>
            <person name="Bloem J."/>
            <person name="Labutti K."/>
            <person name="Salamov A."/>
            <person name="Andreopoulos B."/>
            <person name="Baker S."/>
            <person name="Barry K."/>
            <person name="Bills G."/>
            <person name="Bluhm B."/>
            <person name="Cannon C."/>
            <person name="Castanera R."/>
            <person name="Culley D."/>
            <person name="Daum C."/>
            <person name="Ezra D."/>
            <person name="Gonzalez J."/>
            <person name="Henrissat B."/>
            <person name="Kuo A."/>
            <person name="Liang C."/>
            <person name="Lipzen A."/>
            <person name="Lutzoni F."/>
            <person name="Magnuson J."/>
            <person name="Mondo S."/>
            <person name="Nolan M."/>
            <person name="Ohm R."/>
            <person name="Pangilinan J."/>
            <person name="Park H.-J."/>
            <person name="Ramirez L."/>
            <person name="Alfaro M."/>
            <person name="Sun H."/>
            <person name="Tritt A."/>
            <person name="Yoshinaga Y."/>
            <person name="Zwiers L.-H."/>
            <person name="Turgeon B."/>
            <person name="Goodwin S."/>
            <person name="Spatafora J."/>
            <person name="Crous P."/>
            <person name="Grigoriev I."/>
        </authorList>
    </citation>
    <scope>NUCLEOTIDE SEQUENCE</scope>
    <source>
        <strain evidence="3">CBS 115976</strain>
    </source>
</reference>
<dbReference type="PIRSF" id="PIRSF036603">
    <property type="entry name" value="DPol_eta"/>
    <property type="match status" value="1"/>
</dbReference>
<dbReference type="EMBL" id="MU004238">
    <property type="protein sequence ID" value="KAF2666761.1"/>
    <property type="molecule type" value="Genomic_DNA"/>
</dbReference>
<dbReference type="GO" id="GO:0006281">
    <property type="term" value="P:DNA repair"/>
    <property type="evidence" value="ECO:0007669"/>
    <property type="project" value="InterPro"/>
</dbReference>